<evidence type="ECO:0000313" key="5">
    <source>
        <dbReference type="Proteomes" id="UP000321306"/>
    </source>
</evidence>
<dbReference type="SMART" id="SM00642">
    <property type="entry name" value="Aamy"/>
    <property type="match status" value="1"/>
</dbReference>
<proteinExistence type="predicted"/>
<dbReference type="AlphaFoldDB" id="A0A511N3E2"/>
<dbReference type="Proteomes" id="UP000321306">
    <property type="component" value="Unassembled WGS sequence"/>
</dbReference>
<dbReference type="GO" id="GO:0005975">
    <property type="term" value="P:carbohydrate metabolic process"/>
    <property type="evidence" value="ECO:0007669"/>
    <property type="project" value="InterPro"/>
</dbReference>
<dbReference type="EMBL" id="BJXB01000013">
    <property type="protein sequence ID" value="GEM47383.1"/>
    <property type="molecule type" value="Genomic_DNA"/>
</dbReference>
<dbReference type="OrthoDB" id="53578at2"/>
<dbReference type="Pfam" id="PF00128">
    <property type="entry name" value="Alpha-amylase"/>
    <property type="match status" value="1"/>
</dbReference>
<gene>
    <name evidence="4" type="ORF">DC3_30180</name>
</gene>
<comment type="caution">
    <text evidence="4">The sequence shown here is derived from an EMBL/GenBank/DDBJ whole genome shotgun (WGS) entry which is preliminary data.</text>
</comment>
<dbReference type="PANTHER" id="PTHR10357:SF210">
    <property type="entry name" value="MALTODEXTRIN GLUCOSIDASE"/>
    <property type="match status" value="1"/>
</dbReference>
<organism evidence="4 5">
    <name type="scientific">Deinococcus cellulosilyticus (strain DSM 18568 / NBRC 106333 / KACC 11606 / 5516J-15)</name>
    <dbReference type="NCBI Taxonomy" id="1223518"/>
    <lineage>
        <taxon>Bacteria</taxon>
        <taxon>Thermotogati</taxon>
        <taxon>Deinococcota</taxon>
        <taxon>Deinococci</taxon>
        <taxon>Deinococcales</taxon>
        <taxon>Deinococcaceae</taxon>
        <taxon>Deinococcus</taxon>
    </lineage>
</organism>
<evidence type="ECO:0000256" key="1">
    <source>
        <dbReference type="ARBA" id="ARBA00022801"/>
    </source>
</evidence>
<keyword evidence="5" id="KW-1185">Reference proteome</keyword>
<sequence length="473" mass="54077">MSKSVHTPDWVKDAVFYQIYPDRFAKSSRVQKANNLQPWGDTPHPHKYQGGDLLGVVEHLDHLVDLGVTAIYFCPIFQSASNHRYHTHDYYQVDPMLGGNEALKELLDEAHKRGIKVVLDGVFNHSSRGFFQFNDILENGPSSAYVDWFHIHGWPLDPYGSGPANYEAWWGMKALPKFNTNTQAVREFLWDVAEYWVKFGIDGWRLDVPNEIDDDAFWREFRRRVKNVNPEAYIVGEIWGDATRWLQGDQFDAVMNYLFTRPAIGFFGSRSLDYEQVRGTGYEHIDTMDAQAFAGHMQHILTMYPKEVVLAQLNLLGSHDTPRYRTVTGGDETAYQMAVLFQMTYPGAPCIYYGDEVGLSGGKDPLCRGAFPWDKPETWNRKALDYTKKVVKARLSHAVLRRGDFKVLYAQGDVLVYERTLEGERAVVVINASTREQQVPLDLSGEYLEVIGDNRVRLNGQITMPARTGYLLV</sequence>
<accession>A0A511N3E2</accession>
<keyword evidence="1" id="KW-0378">Hydrolase</keyword>
<dbReference type="SUPFAM" id="SSF51445">
    <property type="entry name" value="(Trans)glycosidases"/>
    <property type="match status" value="1"/>
</dbReference>
<dbReference type="PANTHER" id="PTHR10357">
    <property type="entry name" value="ALPHA-AMYLASE FAMILY MEMBER"/>
    <property type="match status" value="1"/>
</dbReference>
<dbReference type="InterPro" id="IPR006047">
    <property type="entry name" value="GH13_cat_dom"/>
</dbReference>
<reference evidence="4 5" key="1">
    <citation type="submission" date="2019-07" db="EMBL/GenBank/DDBJ databases">
        <title>Whole genome shotgun sequence of Deinococcus cellulosilyticus NBRC 106333.</title>
        <authorList>
            <person name="Hosoyama A."/>
            <person name="Uohara A."/>
            <person name="Ohji S."/>
            <person name="Ichikawa N."/>
        </authorList>
    </citation>
    <scope>NUCLEOTIDE SEQUENCE [LARGE SCALE GENOMIC DNA]</scope>
    <source>
        <strain evidence="4 5">NBRC 106333</strain>
    </source>
</reference>
<dbReference type="InterPro" id="IPR017853">
    <property type="entry name" value="GH"/>
</dbReference>
<dbReference type="Gene3D" id="2.60.40.1180">
    <property type="entry name" value="Golgi alpha-mannosidase II"/>
    <property type="match status" value="1"/>
</dbReference>
<evidence type="ECO:0000259" key="3">
    <source>
        <dbReference type="SMART" id="SM00642"/>
    </source>
</evidence>
<dbReference type="RefSeq" id="WP_146885602.1">
    <property type="nucleotide sequence ID" value="NZ_BJXB01000013.1"/>
</dbReference>
<keyword evidence="2" id="KW-0326">Glycosidase</keyword>
<name>A0A511N3E2_DEIC1</name>
<evidence type="ECO:0000313" key="4">
    <source>
        <dbReference type="EMBL" id="GEM47383.1"/>
    </source>
</evidence>
<dbReference type="InterPro" id="IPR013780">
    <property type="entry name" value="Glyco_hydro_b"/>
</dbReference>
<dbReference type="Gene3D" id="3.20.20.80">
    <property type="entry name" value="Glycosidases"/>
    <property type="match status" value="1"/>
</dbReference>
<dbReference type="CDD" id="cd11338">
    <property type="entry name" value="AmyAc_CMD"/>
    <property type="match status" value="1"/>
</dbReference>
<feature type="domain" description="Glycosyl hydrolase family 13 catalytic" evidence="3">
    <location>
        <begin position="18"/>
        <end position="394"/>
    </location>
</feature>
<dbReference type="GO" id="GO:0016798">
    <property type="term" value="F:hydrolase activity, acting on glycosyl bonds"/>
    <property type="evidence" value="ECO:0007669"/>
    <property type="project" value="UniProtKB-KW"/>
</dbReference>
<dbReference type="InterPro" id="IPR054174">
    <property type="entry name" value="Alpha-amylase-like_C"/>
</dbReference>
<protein>
    <submittedName>
        <fullName evidence="4">Alpha-amylase</fullName>
    </submittedName>
</protein>
<dbReference type="Pfam" id="PF22026">
    <property type="entry name" value="Alpha-amylase_C_2"/>
    <property type="match status" value="1"/>
</dbReference>
<dbReference type="SUPFAM" id="SSF51011">
    <property type="entry name" value="Glycosyl hydrolase domain"/>
    <property type="match status" value="1"/>
</dbReference>
<evidence type="ECO:0000256" key="2">
    <source>
        <dbReference type="ARBA" id="ARBA00023295"/>
    </source>
</evidence>